<dbReference type="PANTHER" id="PTHR24366">
    <property type="entry name" value="IG(IMMUNOGLOBULIN) AND LRR(LEUCINE RICH REPEAT) DOMAINS"/>
    <property type="match status" value="1"/>
</dbReference>
<dbReference type="AlphaFoldDB" id="A0A1I7XYS5"/>
<name>A0A1I7XYS5_9BILA</name>
<dbReference type="PROSITE" id="PS51450">
    <property type="entry name" value="LRR"/>
    <property type="match status" value="1"/>
</dbReference>
<dbReference type="PANTHER" id="PTHR24366:SF96">
    <property type="entry name" value="LEUCINE RICH REPEAT CONTAINING 53"/>
    <property type="match status" value="1"/>
</dbReference>
<dbReference type="SUPFAM" id="SSF52058">
    <property type="entry name" value="L domain-like"/>
    <property type="match status" value="1"/>
</dbReference>
<dbReference type="Pfam" id="PF13855">
    <property type="entry name" value="LRR_8"/>
    <property type="match status" value="2"/>
</dbReference>
<dbReference type="InterPro" id="IPR026906">
    <property type="entry name" value="LRR_5"/>
</dbReference>
<keyword evidence="3" id="KW-0812">Transmembrane</keyword>
<proteinExistence type="predicted"/>
<evidence type="ECO:0000313" key="5">
    <source>
        <dbReference type="Proteomes" id="UP000095287"/>
    </source>
</evidence>
<dbReference type="Gene3D" id="3.80.10.10">
    <property type="entry name" value="Ribonuclease Inhibitor"/>
    <property type="match status" value="2"/>
</dbReference>
<feature type="transmembrane region" description="Helical" evidence="3">
    <location>
        <begin position="494"/>
        <end position="517"/>
    </location>
</feature>
<keyword evidence="2" id="KW-0677">Repeat</keyword>
<feature type="chain" id="PRO_5009311599" evidence="4">
    <location>
        <begin position="26"/>
        <end position="578"/>
    </location>
</feature>
<evidence type="ECO:0000313" key="6">
    <source>
        <dbReference type="WBParaSite" id="L893_g10847.t1"/>
    </source>
</evidence>
<dbReference type="WBParaSite" id="L893_g10847.t1">
    <property type="protein sequence ID" value="L893_g10847.t1"/>
    <property type="gene ID" value="L893_g10847"/>
</dbReference>
<dbReference type="Pfam" id="PF13306">
    <property type="entry name" value="LRR_5"/>
    <property type="match status" value="1"/>
</dbReference>
<keyword evidence="5" id="KW-1185">Reference proteome</keyword>
<keyword evidence="3" id="KW-1133">Transmembrane helix</keyword>
<protein>
    <submittedName>
        <fullName evidence="6">Leucine-rich repeat-containing protein 15</fullName>
    </submittedName>
</protein>
<dbReference type="InterPro" id="IPR001611">
    <property type="entry name" value="Leu-rich_rpt"/>
</dbReference>
<evidence type="ECO:0000256" key="4">
    <source>
        <dbReference type="SAM" id="SignalP"/>
    </source>
</evidence>
<evidence type="ECO:0000256" key="1">
    <source>
        <dbReference type="ARBA" id="ARBA00022614"/>
    </source>
</evidence>
<reference evidence="6" key="1">
    <citation type="submission" date="2016-11" db="UniProtKB">
        <authorList>
            <consortium name="WormBaseParasite"/>
        </authorList>
    </citation>
    <scope>IDENTIFICATION</scope>
</reference>
<accession>A0A1I7XYS5</accession>
<dbReference type="InterPro" id="IPR032675">
    <property type="entry name" value="LRR_dom_sf"/>
</dbReference>
<dbReference type="Proteomes" id="UP000095287">
    <property type="component" value="Unplaced"/>
</dbReference>
<organism evidence="5 6">
    <name type="scientific">Steinernema glaseri</name>
    <dbReference type="NCBI Taxonomy" id="37863"/>
    <lineage>
        <taxon>Eukaryota</taxon>
        <taxon>Metazoa</taxon>
        <taxon>Ecdysozoa</taxon>
        <taxon>Nematoda</taxon>
        <taxon>Chromadorea</taxon>
        <taxon>Rhabditida</taxon>
        <taxon>Tylenchina</taxon>
        <taxon>Panagrolaimomorpha</taxon>
        <taxon>Strongyloidoidea</taxon>
        <taxon>Steinernematidae</taxon>
        <taxon>Steinernema</taxon>
    </lineage>
</organism>
<keyword evidence="1" id="KW-0433">Leucine-rich repeat</keyword>
<keyword evidence="3" id="KW-0472">Membrane</keyword>
<keyword evidence="4" id="KW-0732">Signal</keyword>
<sequence length="578" mass="64460">MTFSSPGSRAFKLLLLFMLPTLVFAQCPALQGPCRCAPSIYEPVAIICEQAGSLQNALNSIQAAKGLPIDSLTIIDTAVSSIPAGAFQGFTIARLVLNRNTLSSINEHAFDGTLIDSLVELDLTDNNLGQVAQAFGIYRLRNLRKLYLNRNRLTSLSASDFANFASSDILLKLELAGNRLTDTSLNEQSFRSLRSLQELSLETNNLRQIPSAALAWQRETLTNLNLGLNQINEVPAGALYFPSLTSLSLEFNGIQNIQKEALQGVPSLQYLYVTGNRFPAWNVDMFSYINELRTLGIGETPINTIPENAFMHTPKLIRLEMSEAAVDTIEQGAFQKTPRIQAIIMNKNRLSLLRADMFAGLEDLYSIDVSANRIAMAEPLTFANLRRIRHLDISNNQLQTLPVDCFENSFQPEPNDRRVIYACNNPWLCDSSLDWFRDLLRSNADIDIDKPNCVAVCMSSPNNCPLPGTPLREENLCQFDNPNPQPQLGRALHYVGWIILAIILTILMISICLLALVRYGMSHRHKKQKDQEIEDENRIMSGAYQASMISRSYAPSHAGIDLDLPKAHSLEDRPTYLI</sequence>
<feature type="signal peptide" evidence="4">
    <location>
        <begin position="1"/>
        <end position="25"/>
    </location>
</feature>
<evidence type="ECO:0000256" key="3">
    <source>
        <dbReference type="SAM" id="Phobius"/>
    </source>
</evidence>
<dbReference type="SMART" id="SM00369">
    <property type="entry name" value="LRR_TYP"/>
    <property type="match status" value="8"/>
</dbReference>
<dbReference type="InterPro" id="IPR003591">
    <property type="entry name" value="Leu-rich_rpt_typical-subtyp"/>
</dbReference>
<evidence type="ECO:0000256" key="2">
    <source>
        <dbReference type="ARBA" id="ARBA00022737"/>
    </source>
</evidence>